<sequence>RDLVQQVIKPIYTDLSQDNLLERCLGGNTQNNESFNGLLWHFAPKHIYSGAKTVEIASYLATAIYNDGYLSILKILNTMGIVIGLAAKSFADTQDSRRILLCEKRHLEATKEARIARRKANAAIQEFYEEEEGVLYAPGIGD</sequence>
<accession>A0A154PRN0</accession>
<reference evidence="2 3" key="1">
    <citation type="submission" date="2015-07" db="EMBL/GenBank/DDBJ databases">
        <title>The genome of Dufourea novaeangliae.</title>
        <authorList>
            <person name="Pan H."/>
            <person name="Kapheim K."/>
        </authorList>
    </citation>
    <scope>NUCLEOTIDE SEQUENCE [LARGE SCALE GENOMIC DNA]</scope>
    <source>
        <strain evidence="2">0120121106</strain>
        <tissue evidence="2">Whole body</tissue>
    </source>
</reference>
<proteinExistence type="predicted"/>
<dbReference type="Proteomes" id="UP000076502">
    <property type="component" value="Unassembled WGS sequence"/>
</dbReference>
<feature type="non-terminal residue" evidence="2">
    <location>
        <position position="1"/>
    </location>
</feature>
<evidence type="ECO:0000313" key="2">
    <source>
        <dbReference type="EMBL" id="KZC14533.1"/>
    </source>
</evidence>
<dbReference type="AlphaFoldDB" id="A0A154PRN0"/>
<organism evidence="2 3">
    <name type="scientific">Dufourea novaeangliae</name>
    <name type="common">Sweat bee</name>
    <dbReference type="NCBI Taxonomy" id="178035"/>
    <lineage>
        <taxon>Eukaryota</taxon>
        <taxon>Metazoa</taxon>
        <taxon>Ecdysozoa</taxon>
        <taxon>Arthropoda</taxon>
        <taxon>Hexapoda</taxon>
        <taxon>Insecta</taxon>
        <taxon>Pterygota</taxon>
        <taxon>Neoptera</taxon>
        <taxon>Endopterygota</taxon>
        <taxon>Hymenoptera</taxon>
        <taxon>Apocrita</taxon>
        <taxon>Aculeata</taxon>
        <taxon>Apoidea</taxon>
        <taxon>Anthophila</taxon>
        <taxon>Halictidae</taxon>
        <taxon>Rophitinae</taxon>
        <taxon>Dufourea</taxon>
    </lineage>
</organism>
<evidence type="ECO:0000313" key="3">
    <source>
        <dbReference type="Proteomes" id="UP000076502"/>
    </source>
</evidence>
<dbReference type="STRING" id="178035.A0A154PRN0"/>
<gene>
    <name evidence="1" type="ORF">WN55_01762</name>
    <name evidence="2" type="ORF">WN55_07263</name>
</gene>
<dbReference type="EMBL" id="KQ435087">
    <property type="protein sequence ID" value="KZC14533.1"/>
    <property type="molecule type" value="Genomic_DNA"/>
</dbReference>
<evidence type="ECO:0000313" key="1">
    <source>
        <dbReference type="EMBL" id="KZC03831.1"/>
    </source>
</evidence>
<dbReference type="EMBL" id="KQ434771">
    <property type="protein sequence ID" value="KZC03831.1"/>
    <property type="molecule type" value="Genomic_DNA"/>
</dbReference>
<protein>
    <submittedName>
        <fullName evidence="2">Uncharacterized protein</fullName>
    </submittedName>
</protein>
<dbReference type="OrthoDB" id="10060618at2759"/>
<name>A0A154PRN0_DUFNO</name>
<keyword evidence="3" id="KW-1185">Reference proteome</keyword>